<keyword evidence="1" id="KW-0812">Transmembrane</keyword>
<protein>
    <submittedName>
        <fullName evidence="2">Uncharacterized protein</fullName>
    </submittedName>
</protein>
<feature type="non-terminal residue" evidence="2">
    <location>
        <position position="1"/>
    </location>
</feature>
<feature type="transmembrane region" description="Helical" evidence="1">
    <location>
        <begin position="6"/>
        <end position="26"/>
    </location>
</feature>
<reference evidence="2" key="1">
    <citation type="submission" date="2018-05" db="EMBL/GenBank/DDBJ databases">
        <authorList>
            <person name="Lanie J.A."/>
            <person name="Ng W.-L."/>
            <person name="Kazmierczak K.M."/>
            <person name="Andrzejewski T.M."/>
            <person name="Davidsen T.M."/>
            <person name="Wayne K.J."/>
            <person name="Tettelin H."/>
            <person name="Glass J.I."/>
            <person name="Rusch D."/>
            <person name="Podicherti R."/>
            <person name="Tsui H.-C.T."/>
            <person name="Winkler M.E."/>
        </authorList>
    </citation>
    <scope>NUCLEOTIDE SEQUENCE</scope>
</reference>
<evidence type="ECO:0000256" key="1">
    <source>
        <dbReference type="SAM" id="Phobius"/>
    </source>
</evidence>
<proteinExistence type="predicted"/>
<feature type="transmembrane region" description="Helical" evidence="1">
    <location>
        <begin position="38"/>
        <end position="58"/>
    </location>
</feature>
<sequence length="94" mass="10271">VDAAIIGESVATLVAGFVVLFCYLRFIENKEYGTVRTLLILVPICTITYFIAFSAYVIMLTDPTLAFDNGRAVLENLSIVGGVFFLAERLSGRS</sequence>
<name>A0A382CRB8_9ZZZZ</name>
<accession>A0A382CRB8</accession>
<organism evidence="2">
    <name type="scientific">marine metagenome</name>
    <dbReference type="NCBI Taxonomy" id="408172"/>
    <lineage>
        <taxon>unclassified sequences</taxon>
        <taxon>metagenomes</taxon>
        <taxon>ecological metagenomes</taxon>
    </lineage>
</organism>
<dbReference type="AlphaFoldDB" id="A0A382CRB8"/>
<keyword evidence="1" id="KW-1133">Transmembrane helix</keyword>
<gene>
    <name evidence="2" type="ORF">METZ01_LOCUS181005</name>
</gene>
<keyword evidence="1" id="KW-0472">Membrane</keyword>
<evidence type="ECO:0000313" key="2">
    <source>
        <dbReference type="EMBL" id="SVB28151.1"/>
    </source>
</evidence>
<dbReference type="EMBL" id="UINC01035557">
    <property type="protein sequence ID" value="SVB28151.1"/>
    <property type="molecule type" value="Genomic_DNA"/>
</dbReference>